<comment type="caution">
    <text evidence="1">The sequence shown here is derived from an EMBL/GenBank/DDBJ whole genome shotgun (WGS) entry which is preliminary data.</text>
</comment>
<gene>
    <name evidence="1" type="ORF">GCM10022257_24250</name>
</gene>
<accession>A0ABP8EDR2</accession>
<proteinExistence type="predicted"/>
<dbReference type="Pfam" id="PF12864">
    <property type="entry name" value="DUF3822"/>
    <property type="match status" value="1"/>
</dbReference>
<protein>
    <submittedName>
        <fullName evidence="1">DUF3822 family protein</fullName>
    </submittedName>
</protein>
<evidence type="ECO:0000313" key="2">
    <source>
        <dbReference type="Proteomes" id="UP001500027"/>
    </source>
</evidence>
<dbReference type="InterPro" id="IPR024213">
    <property type="entry name" value="DUF3822"/>
</dbReference>
<sequence>METGLRYMAQTSNIPKIIINQELSIQISLSGLSFCILQKDNNTITYLKHFDFEKKLNPFEVLDHLKHYFETEQELQTTFSSVKVIYINELSTLVPEPLFNEECIADYLKFNSKILKSDYISYDKIEANNSVNVYVPYVNINNYIYEKFGAFIYKHFSTVIIENILLEEKNSNAQRVYVHIDIDHFEILILNKGKLILYNTFEYKTKEDFIYYILFSCEQLNLDPETIELVLLGRVKKENAIYKIAYKYVRNVEIINLKINFILPEDLSENNSNYILLNSF</sequence>
<evidence type="ECO:0000313" key="1">
    <source>
        <dbReference type="EMBL" id="GAA4270324.1"/>
    </source>
</evidence>
<dbReference type="EMBL" id="BAABAV010000003">
    <property type="protein sequence ID" value="GAA4270324.1"/>
    <property type="molecule type" value="Genomic_DNA"/>
</dbReference>
<dbReference type="Proteomes" id="UP001500027">
    <property type="component" value="Unassembled WGS sequence"/>
</dbReference>
<dbReference type="Gene3D" id="3.30.420.250">
    <property type="match status" value="1"/>
</dbReference>
<organism evidence="1 2">
    <name type="scientific">Hyunsoonleella aestuarii</name>
    <dbReference type="NCBI Taxonomy" id="912802"/>
    <lineage>
        <taxon>Bacteria</taxon>
        <taxon>Pseudomonadati</taxon>
        <taxon>Bacteroidota</taxon>
        <taxon>Flavobacteriia</taxon>
        <taxon>Flavobacteriales</taxon>
        <taxon>Flavobacteriaceae</taxon>
    </lineage>
</organism>
<dbReference type="Gene3D" id="3.30.420.260">
    <property type="match status" value="1"/>
</dbReference>
<keyword evidence="2" id="KW-1185">Reference proteome</keyword>
<name>A0ABP8EDR2_9FLAO</name>
<dbReference type="CDD" id="cd24013">
    <property type="entry name" value="ASKHA_ATPase_BT3980-like"/>
    <property type="match status" value="1"/>
</dbReference>
<reference evidence="2" key="1">
    <citation type="journal article" date="2019" name="Int. J. Syst. Evol. Microbiol.">
        <title>The Global Catalogue of Microorganisms (GCM) 10K type strain sequencing project: providing services to taxonomists for standard genome sequencing and annotation.</title>
        <authorList>
            <consortium name="The Broad Institute Genomics Platform"/>
            <consortium name="The Broad Institute Genome Sequencing Center for Infectious Disease"/>
            <person name="Wu L."/>
            <person name="Ma J."/>
        </authorList>
    </citation>
    <scope>NUCLEOTIDE SEQUENCE [LARGE SCALE GENOMIC DNA]</scope>
    <source>
        <strain evidence="2">JCM 17452</strain>
    </source>
</reference>